<dbReference type="AlphaFoldDB" id="A0A1L9NYP3"/>
<evidence type="ECO:0000313" key="2">
    <source>
        <dbReference type="Proteomes" id="UP000184514"/>
    </source>
</evidence>
<accession>A0A1L9NYP3</accession>
<gene>
    <name evidence="1" type="ORF">PFRI_13340</name>
</gene>
<sequence length="235" mass="24845">MFAATNAFSIPLSNTSRIVLLTCLALSLSACGSKTPDVITVASNIRTTGDDGFVVWDTLFEEQNTQHLDDDNVGYALKTGVNSNGTAIAFVGMFNEDQIEPPTGSGTAVYRGTSRAVSMRTPNLIEAIATLGLVDGSFVRAHHTAPVTLQANLDDGTFQGENGETTDDGGFTHRFNGQFTNGRMTGEGLINTGTLSSLGTKLEGRIGDDKTTLVFKATRTDQIAIAGGMNLERSN</sequence>
<proteinExistence type="predicted"/>
<name>A0A1L9NYP3_9RHOB</name>
<dbReference type="EMBL" id="MLCB01000099">
    <property type="protein sequence ID" value="OJI94400.1"/>
    <property type="molecule type" value="Genomic_DNA"/>
</dbReference>
<reference evidence="1 2" key="1">
    <citation type="submission" date="2016-10" db="EMBL/GenBank/DDBJ databases">
        <title>Genome sequence of Planktotalea frisia SH6-1.</title>
        <authorList>
            <person name="Poehlein A."/>
            <person name="Bakenhus I."/>
            <person name="Voget S."/>
            <person name="Brinkhoff T."/>
            <person name="Simon M."/>
        </authorList>
    </citation>
    <scope>NUCLEOTIDE SEQUENCE [LARGE SCALE GENOMIC DNA]</scope>
    <source>
        <strain evidence="1 2">SH6-1</strain>
    </source>
</reference>
<dbReference type="RefSeq" id="WP_072629929.1">
    <property type="nucleotide sequence ID" value="NZ_MLCB01000099.1"/>
</dbReference>
<organism evidence="1 2">
    <name type="scientific">Planktotalea frisia</name>
    <dbReference type="NCBI Taxonomy" id="696762"/>
    <lineage>
        <taxon>Bacteria</taxon>
        <taxon>Pseudomonadati</taxon>
        <taxon>Pseudomonadota</taxon>
        <taxon>Alphaproteobacteria</taxon>
        <taxon>Rhodobacterales</taxon>
        <taxon>Paracoccaceae</taxon>
        <taxon>Planktotalea</taxon>
    </lineage>
</organism>
<dbReference type="Proteomes" id="UP000184514">
    <property type="component" value="Unassembled WGS sequence"/>
</dbReference>
<keyword evidence="2" id="KW-1185">Reference proteome</keyword>
<evidence type="ECO:0000313" key="1">
    <source>
        <dbReference type="EMBL" id="OJI94400.1"/>
    </source>
</evidence>
<protein>
    <submittedName>
        <fullName evidence="1">Uncharacterized protein</fullName>
    </submittedName>
</protein>
<comment type="caution">
    <text evidence="1">The sequence shown here is derived from an EMBL/GenBank/DDBJ whole genome shotgun (WGS) entry which is preliminary data.</text>
</comment>